<dbReference type="GO" id="GO:0035869">
    <property type="term" value="C:ciliary transition zone"/>
    <property type="evidence" value="ECO:0007669"/>
    <property type="project" value="TreeGrafter"/>
</dbReference>
<evidence type="ECO:0000256" key="6">
    <source>
        <dbReference type="ARBA" id="ARBA00022989"/>
    </source>
</evidence>
<evidence type="ECO:0000256" key="4">
    <source>
        <dbReference type="ARBA" id="ARBA00022475"/>
    </source>
</evidence>
<keyword evidence="8 12" id="KW-0472">Membrane</keyword>
<evidence type="ECO:0000256" key="3">
    <source>
        <dbReference type="ARBA" id="ARBA00015087"/>
    </source>
</evidence>
<evidence type="ECO:0000256" key="5">
    <source>
        <dbReference type="ARBA" id="ARBA00022692"/>
    </source>
</evidence>
<proteinExistence type="inferred from homology"/>
<keyword evidence="6 12" id="KW-1133">Transmembrane helix</keyword>
<name>A0A4U8V1K9_STECR</name>
<keyword evidence="4" id="KW-1003">Cell membrane</keyword>
<dbReference type="STRING" id="34508.A0A4U8V1K9"/>
<dbReference type="AlphaFoldDB" id="A0A4U8V1K9"/>
<evidence type="ECO:0000313" key="14">
    <source>
        <dbReference type="Proteomes" id="UP000298663"/>
    </source>
</evidence>
<evidence type="ECO:0000256" key="11">
    <source>
        <dbReference type="ARBA" id="ARBA00024803"/>
    </source>
</evidence>
<reference evidence="13 14" key="1">
    <citation type="journal article" date="2015" name="Genome Biol.">
        <title>Comparative genomics of Steinernema reveals deeply conserved gene regulatory networks.</title>
        <authorList>
            <person name="Dillman A.R."/>
            <person name="Macchietto M."/>
            <person name="Porter C.F."/>
            <person name="Rogers A."/>
            <person name="Williams B."/>
            <person name="Antoshechkin I."/>
            <person name="Lee M.M."/>
            <person name="Goodwin Z."/>
            <person name="Lu X."/>
            <person name="Lewis E.E."/>
            <person name="Goodrich-Blair H."/>
            <person name="Stock S.P."/>
            <person name="Adams B.J."/>
            <person name="Sternberg P.W."/>
            <person name="Mortazavi A."/>
        </authorList>
    </citation>
    <scope>NUCLEOTIDE SEQUENCE [LARGE SCALE GENOMIC DNA]</scope>
    <source>
        <strain evidence="13 14">ALL</strain>
    </source>
</reference>
<dbReference type="GO" id="GO:0060271">
    <property type="term" value="P:cilium assembly"/>
    <property type="evidence" value="ECO:0007669"/>
    <property type="project" value="TreeGrafter"/>
</dbReference>
<keyword evidence="5 12" id="KW-0812">Transmembrane</keyword>
<protein>
    <recommendedName>
        <fullName evidence="3">Transmembrane protein 231</fullName>
    </recommendedName>
</protein>
<evidence type="ECO:0000313" key="13">
    <source>
        <dbReference type="EMBL" id="TMS39771.1"/>
    </source>
</evidence>
<dbReference type="GO" id="GO:0032880">
    <property type="term" value="P:regulation of protein localization"/>
    <property type="evidence" value="ECO:0007669"/>
    <property type="project" value="TreeGrafter"/>
</dbReference>
<dbReference type="Proteomes" id="UP000298663">
    <property type="component" value="Chromosome X"/>
</dbReference>
<comment type="similarity">
    <text evidence="2">Belongs to the TMEM231 family.</text>
</comment>
<dbReference type="InterPro" id="IPR019306">
    <property type="entry name" value="TMEM231"/>
</dbReference>
<dbReference type="GO" id="GO:0060170">
    <property type="term" value="C:ciliary membrane"/>
    <property type="evidence" value="ECO:0007669"/>
    <property type="project" value="UniProtKB-SubCell"/>
</dbReference>
<comment type="function">
    <text evidence="11">Transmembrane component of the tectonic-like complex, a complex localized at the transition zone of primary cilia and acting as a barrier that prevents diffusion of transmembrane proteins between the cilia and plasma membranes. Required for ciliogenesis and sonic hedgehog/SHH signaling.</text>
</comment>
<evidence type="ECO:0000256" key="12">
    <source>
        <dbReference type="SAM" id="Phobius"/>
    </source>
</evidence>
<evidence type="ECO:0000256" key="9">
    <source>
        <dbReference type="ARBA" id="ARBA00023180"/>
    </source>
</evidence>
<dbReference type="PANTHER" id="PTHR14605:SF1">
    <property type="entry name" value="TRANSMEMBRANE PROTEIN 231"/>
    <property type="match status" value="1"/>
</dbReference>
<reference evidence="13 14" key="2">
    <citation type="journal article" date="2019" name="G3 (Bethesda)">
        <title>Hybrid Assembly of the Genome of the Entomopathogenic Nematode Steinernema carpocapsae Identifies the X-Chromosome.</title>
        <authorList>
            <person name="Serra L."/>
            <person name="Macchietto M."/>
            <person name="Macias-Munoz A."/>
            <person name="McGill C.J."/>
            <person name="Rodriguez I.M."/>
            <person name="Rodriguez B."/>
            <person name="Murad R."/>
            <person name="Mortazavi A."/>
        </authorList>
    </citation>
    <scope>NUCLEOTIDE SEQUENCE [LARGE SCALE GENOMIC DNA]</scope>
    <source>
        <strain evidence="13 14">ALL</strain>
    </source>
</reference>
<comment type="subcellular location">
    <subcellularLocation>
        <location evidence="1">Cell projection</location>
        <location evidence="1">Cilium membrane</location>
        <topology evidence="1">Multi-pass membrane protein</topology>
    </subcellularLocation>
</comment>
<accession>A0A4U8V1K9</accession>
<organism evidence="13 14">
    <name type="scientific">Steinernema carpocapsae</name>
    <name type="common">Entomopathogenic nematode</name>
    <dbReference type="NCBI Taxonomy" id="34508"/>
    <lineage>
        <taxon>Eukaryota</taxon>
        <taxon>Metazoa</taxon>
        <taxon>Ecdysozoa</taxon>
        <taxon>Nematoda</taxon>
        <taxon>Chromadorea</taxon>
        <taxon>Rhabditida</taxon>
        <taxon>Tylenchina</taxon>
        <taxon>Panagrolaimomorpha</taxon>
        <taxon>Strongyloidoidea</taxon>
        <taxon>Steinernematidae</taxon>
        <taxon>Steinernema</taxon>
    </lineage>
</organism>
<sequence length="297" mass="34341">MTTGEVVHEEVITKKYRAASPWAHVVHALIYITTLVLPLVLAFVSQGFWRKVEVYREQPIVEFTGKCVLLLQGEREGDYAVWSTFQTLNQASESHLKVPTLETEQKDHDGDERYDRITVVAEFSSVRFPVRSVLWVLLFKYQLDQRFLVEMESAITGEAQTQLQAGSKLRIAGELNMLQKDLFDRNIRLETPFNCSSPDIEQFKPFSMLTTGLGQNFSTELARQKVVWEPALTPTNDFTLSFHVHVPPQVFYYKTGVFELLKWAWIQYLSLLIIVHYLLRQFASFVYENHLLAVTTD</sequence>
<dbReference type="EMBL" id="CM016762">
    <property type="protein sequence ID" value="TMS39771.1"/>
    <property type="molecule type" value="Genomic_DNA"/>
</dbReference>
<evidence type="ECO:0000256" key="7">
    <source>
        <dbReference type="ARBA" id="ARBA00023069"/>
    </source>
</evidence>
<evidence type="ECO:0000256" key="10">
    <source>
        <dbReference type="ARBA" id="ARBA00023273"/>
    </source>
</evidence>
<keyword evidence="9" id="KW-0325">Glycoprotein</keyword>
<feature type="transmembrane region" description="Helical" evidence="12">
    <location>
        <begin position="28"/>
        <end position="49"/>
    </location>
</feature>
<dbReference type="OrthoDB" id="426438at2759"/>
<keyword evidence="7" id="KW-0969">Cilium</keyword>
<gene>
    <name evidence="13" type="ORF">L596_006251</name>
</gene>
<dbReference type="PANTHER" id="PTHR14605">
    <property type="entry name" value="CHST5 PROTEIN"/>
    <property type="match status" value="1"/>
</dbReference>
<evidence type="ECO:0000256" key="1">
    <source>
        <dbReference type="ARBA" id="ARBA00004272"/>
    </source>
</evidence>
<keyword evidence="14" id="KW-1185">Reference proteome</keyword>
<keyword evidence="10" id="KW-0966">Cell projection</keyword>
<evidence type="ECO:0000256" key="2">
    <source>
        <dbReference type="ARBA" id="ARBA00009082"/>
    </source>
</evidence>
<evidence type="ECO:0000256" key="8">
    <source>
        <dbReference type="ARBA" id="ARBA00023136"/>
    </source>
</evidence>
<dbReference type="Pfam" id="PF10149">
    <property type="entry name" value="TM231"/>
    <property type="match status" value="1"/>
</dbReference>